<reference evidence="8 9" key="1">
    <citation type="submission" date="2019-09" db="EMBL/GenBank/DDBJ databases">
        <title>Segnochrobactrum spirostomi gen. nov., sp. nov., isolated from the ciliate Spirostomum cf. yagiui and description of a novel family, Segnochrobactraceae fam. nov. within the order Rhizobiales of the class Alphaproteobacteria.</title>
        <authorList>
            <person name="Akter S."/>
            <person name="Shazib S.U.A."/>
            <person name="Shin M.K."/>
        </authorList>
    </citation>
    <scope>NUCLEOTIDE SEQUENCE [LARGE SCALE GENOMIC DNA]</scope>
    <source>
        <strain evidence="8 9">Sp-1</strain>
    </source>
</reference>
<dbReference type="GO" id="GO:0009055">
    <property type="term" value="F:electron transfer activity"/>
    <property type="evidence" value="ECO:0007669"/>
    <property type="project" value="InterPro"/>
</dbReference>
<dbReference type="PANTHER" id="PTHR30485:SF2">
    <property type="entry name" value="BLL0597 PROTEIN"/>
    <property type="match status" value="1"/>
</dbReference>
<feature type="domain" description="Cytochrome b561 bacterial/Ni-hydrogenase" evidence="7">
    <location>
        <begin position="21"/>
        <end position="182"/>
    </location>
</feature>
<dbReference type="InterPro" id="IPR051542">
    <property type="entry name" value="Hydrogenase_cytochrome"/>
</dbReference>
<dbReference type="InterPro" id="IPR016174">
    <property type="entry name" value="Di-haem_cyt_TM"/>
</dbReference>
<feature type="transmembrane region" description="Helical" evidence="6">
    <location>
        <begin position="109"/>
        <end position="129"/>
    </location>
</feature>
<dbReference type="RefSeq" id="WP_153479023.1">
    <property type="nucleotide sequence ID" value="NZ_VWNA01000001.1"/>
</dbReference>
<feature type="transmembrane region" description="Helical" evidence="6">
    <location>
        <begin position="53"/>
        <end position="71"/>
    </location>
</feature>
<dbReference type="Pfam" id="PF01292">
    <property type="entry name" value="Ni_hydr_CYTB"/>
    <property type="match status" value="1"/>
</dbReference>
<feature type="transmembrane region" description="Helical" evidence="6">
    <location>
        <begin position="149"/>
        <end position="169"/>
    </location>
</feature>
<dbReference type="InterPro" id="IPR011577">
    <property type="entry name" value="Cyt_b561_bac/Ni-Hgenase"/>
</dbReference>
<evidence type="ECO:0000256" key="6">
    <source>
        <dbReference type="SAM" id="Phobius"/>
    </source>
</evidence>
<dbReference type="SUPFAM" id="SSF81342">
    <property type="entry name" value="Transmembrane di-heme cytochromes"/>
    <property type="match status" value="1"/>
</dbReference>
<dbReference type="GO" id="GO:0005886">
    <property type="term" value="C:plasma membrane"/>
    <property type="evidence" value="ECO:0007669"/>
    <property type="project" value="UniProtKB-SubCell"/>
</dbReference>
<evidence type="ECO:0000313" key="9">
    <source>
        <dbReference type="Proteomes" id="UP000332515"/>
    </source>
</evidence>
<dbReference type="GO" id="GO:0022904">
    <property type="term" value="P:respiratory electron transport chain"/>
    <property type="evidence" value="ECO:0007669"/>
    <property type="project" value="InterPro"/>
</dbReference>
<comment type="caution">
    <text evidence="8">The sequence shown here is derived from an EMBL/GenBank/DDBJ whole genome shotgun (WGS) entry which is preliminary data.</text>
</comment>
<keyword evidence="2" id="KW-1003">Cell membrane</keyword>
<dbReference type="Proteomes" id="UP000332515">
    <property type="component" value="Unassembled WGS sequence"/>
</dbReference>
<organism evidence="8 9">
    <name type="scientific">Segnochrobactrum spirostomi</name>
    <dbReference type="NCBI Taxonomy" id="2608987"/>
    <lineage>
        <taxon>Bacteria</taxon>
        <taxon>Pseudomonadati</taxon>
        <taxon>Pseudomonadota</taxon>
        <taxon>Alphaproteobacteria</taxon>
        <taxon>Hyphomicrobiales</taxon>
        <taxon>Segnochrobactraceae</taxon>
        <taxon>Segnochrobactrum</taxon>
    </lineage>
</organism>
<keyword evidence="5 6" id="KW-0472">Membrane</keyword>
<keyword evidence="4 6" id="KW-1133">Transmembrane helix</keyword>
<evidence type="ECO:0000259" key="7">
    <source>
        <dbReference type="Pfam" id="PF01292"/>
    </source>
</evidence>
<evidence type="ECO:0000313" key="8">
    <source>
        <dbReference type="EMBL" id="MQT11850.1"/>
    </source>
</evidence>
<accession>A0A6A7XYN7</accession>
<dbReference type="EMBL" id="VWNA01000001">
    <property type="protein sequence ID" value="MQT11850.1"/>
    <property type="molecule type" value="Genomic_DNA"/>
</dbReference>
<evidence type="ECO:0000256" key="4">
    <source>
        <dbReference type="ARBA" id="ARBA00022989"/>
    </source>
</evidence>
<evidence type="ECO:0000256" key="3">
    <source>
        <dbReference type="ARBA" id="ARBA00022692"/>
    </source>
</evidence>
<name>A0A6A7XYN7_9HYPH</name>
<gene>
    <name evidence="8" type="ORF">F0357_04010</name>
</gene>
<evidence type="ECO:0000256" key="2">
    <source>
        <dbReference type="ARBA" id="ARBA00022475"/>
    </source>
</evidence>
<evidence type="ECO:0000256" key="1">
    <source>
        <dbReference type="ARBA" id="ARBA00004651"/>
    </source>
</evidence>
<feature type="transmembrane region" description="Helical" evidence="6">
    <location>
        <begin position="28"/>
        <end position="47"/>
    </location>
</feature>
<proteinExistence type="predicted"/>
<sequence>MAATRTGGSAAFVETPARVKVWDPVVRLFHWTVVVGCTLNLFVLEPGHRAHRYVGYTILTVLAVRLVWGLIGTHYARFASFFPTPKRLLPYVQALAKGREPRMLGHNPLAALMMFALMALLAATAITGWMTTLDAFWGLKWLEELHGLLANLILVLAGLHALAAIVESWRHRENLVWSMVTGWKRAVE</sequence>
<dbReference type="GO" id="GO:0020037">
    <property type="term" value="F:heme binding"/>
    <property type="evidence" value="ECO:0007669"/>
    <property type="project" value="TreeGrafter"/>
</dbReference>
<dbReference type="AlphaFoldDB" id="A0A6A7XYN7"/>
<comment type="subcellular location">
    <subcellularLocation>
        <location evidence="1">Cell membrane</location>
        <topology evidence="1">Multi-pass membrane protein</topology>
    </subcellularLocation>
</comment>
<keyword evidence="3 6" id="KW-0812">Transmembrane</keyword>
<protein>
    <submittedName>
        <fullName evidence="8">Cytochrome B</fullName>
    </submittedName>
</protein>
<dbReference type="Gene3D" id="1.20.950.20">
    <property type="entry name" value="Transmembrane di-heme cytochromes, Chain C"/>
    <property type="match status" value="1"/>
</dbReference>
<keyword evidence="9" id="KW-1185">Reference proteome</keyword>
<evidence type="ECO:0000256" key="5">
    <source>
        <dbReference type="ARBA" id="ARBA00023136"/>
    </source>
</evidence>
<dbReference type="PANTHER" id="PTHR30485">
    <property type="entry name" value="NI/FE-HYDROGENASE 1 B-TYPE CYTOCHROME SUBUNIT"/>
    <property type="match status" value="1"/>
</dbReference>